<proteinExistence type="inferred from homology"/>
<keyword evidence="10" id="KW-1185">Reference proteome</keyword>
<dbReference type="AlphaFoldDB" id="A0A0A8XC77"/>
<dbReference type="CDD" id="cd06261">
    <property type="entry name" value="TM_PBP2"/>
    <property type="match status" value="1"/>
</dbReference>
<dbReference type="STRING" id="1321606.SAMD00020551_4857"/>
<feature type="transmembrane region" description="Helical" evidence="7">
    <location>
        <begin position="219"/>
        <end position="240"/>
    </location>
</feature>
<dbReference type="Proteomes" id="UP000031014">
    <property type="component" value="Unassembled WGS sequence"/>
</dbReference>
<reference evidence="9 10" key="1">
    <citation type="submission" date="2013-06" db="EMBL/GenBank/DDBJ databases">
        <title>Whole genome shotgun sequence of Bacillus selenatarsenatis SF-1.</title>
        <authorList>
            <person name="Kuroda M."/>
            <person name="Sei K."/>
            <person name="Yamashita M."/>
            <person name="Ike M."/>
        </authorList>
    </citation>
    <scope>NUCLEOTIDE SEQUENCE [LARGE SCALE GENOMIC DNA]</scope>
    <source>
        <strain evidence="9 10">SF-1</strain>
    </source>
</reference>
<keyword evidence="3" id="KW-1003">Cell membrane</keyword>
<name>A0A0A8XC77_MESS1</name>
<evidence type="ECO:0000256" key="7">
    <source>
        <dbReference type="RuleBase" id="RU363032"/>
    </source>
</evidence>
<comment type="similarity">
    <text evidence="7">Belongs to the binding-protein-dependent transport system permease family.</text>
</comment>
<dbReference type="PANTHER" id="PTHR30151">
    <property type="entry name" value="ALKANE SULFONATE ABC TRANSPORTER-RELATED, MEMBRANE SUBUNIT"/>
    <property type="match status" value="1"/>
</dbReference>
<evidence type="ECO:0000256" key="5">
    <source>
        <dbReference type="ARBA" id="ARBA00022989"/>
    </source>
</evidence>
<dbReference type="PANTHER" id="PTHR30151:SF20">
    <property type="entry name" value="ABC TRANSPORTER PERMEASE PROTEIN HI_0355-RELATED"/>
    <property type="match status" value="1"/>
</dbReference>
<feature type="transmembrane region" description="Helical" evidence="7">
    <location>
        <begin position="179"/>
        <end position="199"/>
    </location>
</feature>
<organism evidence="9 10">
    <name type="scientific">Mesobacillus selenatarsenatis (strain DSM 18680 / JCM 14380 / FERM P-15431 / SF-1)</name>
    <dbReference type="NCBI Taxonomy" id="1321606"/>
    <lineage>
        <taxon>Bacteria</taxon>
        <taxon>Bacillati</taxon>
        <taxon>Bacillota</taxon>
        <taxon>Bacilli</taxon>
        <taxon>Bacillales</taxon>
        <taxon>Bacillaceae</taxon>
        <taxon>Mesobacillus</taxon>
    </lineage>
</organism>
<evidence type="ECO:0000256" key="3">
    <source>
        <dbReference type="ARBA" id="ARBA00022475"/>
    </source>
</evidence>
<feature type="transmembrane region" description="Helical" evidence="7">
    <location>
        <begin position="63"/>
        <end position="85"/>
    </location>
</feature>
<dbReference type="PROSITE" id="PS50928">
    <property type="entry name" value="ABC_TM1"/>
    <property type="match status" value="1"/>
</dbReference>
<evidence type="ECO:0000259" key="8">
    <source>
        <dbReference type="PROSITE" id="PS50928"/>
    </source>
</evidence>
<evidence type="ECO:0000256" key="4">
    <source>
        <dbReference type="ARBA" id="ARBA00022692"/>
    </source>
</evidence>
<dbReference type="RefSeq" id="WP_041968205.1">
    <property type="nucleotide sequence ID" value="NZ_BASE01000134.1"/>
</dbReference>
<dbReference type="GO" id="GO:0055085">
    <property type="term" value="P:transmembrane transport"/>
    <property type="evidence" value="ECO:0007669"/>
    <property type="project" value="InterPro"/>
</dbReference>
<dbReference type="InterPro" id="IPR000515">
    <property type="entry name" value="MetI-like"/>
</dbReference>
<feature type="transmembrane region" description="Helical" evidence="7">
    <location>
        <begin position="92"/>
        <end position="117"/>
    </location>
</feature>
<dbReference type="Gene3D" id="1.10.3720.10">
    <property type="entry name" value="MetI-like"/>
    <property type="match status" value="1"/>
</dbReference>
<accession>A0A0A8XC77</accession>
<keyword evidence="2 7" id="KW-0813">Transport</keyword>
<comment type="caution">
    <text evidence="9">The sequence shown here is derived from an EMBL/GenBank/DDBJ whole genome shotgun (WGS) entry which is preliminary data.</text>
</comment>
<evidence type="ECO:0000256" key="1">
    <source>
        <dbReference type="ARBA" id="ARBA00004651"/>
    </source>
</evidence>
<feature type="transmembrane region" description="Helical" evidence="7">
    <location>
        <begin position="123"/>
        <end position="145"/>
    </location>
</feature>
<evidence type="ECO:0000313" key="9">
    <source>
        <dbReference type="EMBL" id="GAM16627.1"/>
    </source>
</evidence>
<feature type="domain" description="ABC transmembrane type-1" evidence="8">
    <location>
        <begin position="57"/>
        <end position="238"/>
    </location>
</feature>
<gene>
    <name evidence="9" type="ORF">SAMD00020551_4857</name>
</gene>
<evidence type="ECO:0000313" key="10">
    <source>
        <dbReference type="Proteomes" id="UP000031014"/>
    </source>
</evidence>
<protein>
    <submittedName>
        <fullName evidence="9">Hydroxymethylpyrimidine ABC transporter, transmembrane component</fullName>
    </submittedName>
</protein>
<keyword evidence="4 7" id="KW-0812">Transmembrane</keyword>
<dbReference type="SUPFAM" id="SSF161098">
    <property type="entry name" value="MetI-like"/>
    <property type="match status" value="1"/>
</dbReference>
<dbReference type="OrthoDB" id="9804353at2"/>
<dbReference type="EMBL" id="BASE01000134">
    <property type="protein sequence ID" value="GAM16627.1"/>
    <property type="molecule type" value="Genomic_DNA"/>
</dbReference>
<keyword evidence="6 7" id="KW-0472">Membrane</keyword>
<evidence type="ECO:0000256" key="2">
    <source>
        <dbReference type="ARBA" id="ARBA00022448"/>
    </source>
</evidence>
<keyword evidence="5 7" id="KW-1133">Transmembrane helix</keyword>
<dbReference type="GO" id="GO:0005886">
    <property type="term" value="C:plasma membrane"/>
    <property type="evidence" value="ECO:0007669"/>
    <property type="project" value="UniProtKB-SubCell"/>
</dbReference>
<dbReference type="InterPro" id="IPR035906">
    <property type="entry name" value="MetI-like_sf"/>
</dbReference>
<sequence length="253" mass="28478">MITIWNKGWKPFLVLLLFFLFWEGITHFQEIPAWLLPAPSIIFKEAVTSYPLFLPDIGATLKLAVTGLLLGSAIGFLIAMTLHLIPSLRNAFYPFLILSQNVPIIVLAPLLVIWFGFGFFPKLIIIILVCFFPVTIASLDGFSNVPRELMHYMRMSGATRFQTFAKLELPNALPPMFSGLKIAVTYSVMGAVISEWLGAEKGIGVFMTLSSSAFRTDRVFIAIFIIIFFSMLLYSIIVMIEKNVIKWKVKGEE</sequence>
<comment type="subcellular location">
    <subcellularLocation>
        <location evidence="1 7">Cell membrane</location>
        <topology evidence="1 7">Multi-pass membrane protein</topology>
    </subcellularLocation>
</comment>
<evidence type="ECO:0000256" key="6">
    <source>
        <dbReference type="ARBA" id="ARBA00023136"/>
    </source>
</evidence>
<dbReference type="Pfam" id="PF00528">
    <property type="entry name" value="BPD_transp_1"/>
    <property type="match status" value="1"/>
</dbReference>